<evidence type="ECO:0000256" key="4">
    <source>
        <dbReference type="ARBA" id="ARBA00022475"/>
    </source>
</evidence>
<evidence type="ECO:0000259" key="12">
    <source>
        <dbReference type="PROSITE" id="PS52015"/>
    </source>
</evidence>
<dbReference type="SUPFAM" id="SSF74653">
    <property type="entry name" value="TolA/TonB C-terminal domain"/>
    <property type="match status" value="1"/>
</dbReference>
<dbReference type="PANTHER" id="PTHR33446:SF2">
    <property type="entry name" value="PROTEIN TONB"/>
    <property type="match status" value="1"/>
</dbReference>
<dbReference type="EMBL" id="MGDI01000017">
    <property type="protein sequence ID" value="OGL54028.1"/>
    <property type="molecule type" value="Genomic_DNA"/>
</dbReference>
<dbReference type="GO" id="GO:0098797">
    <property type="term" value="C:plasma membrane protein complex"/>
    <property type="evidence" value="ECO:0007669"/>
    <property type="project" value="TreeGrafter"/>
</dbReference>
<dbReference type="GO" id="GO:0031992">
    <property type="term" value="F:energy transducer activity"/>
    <property type="evidence" value="ECO:0007669"/>
    <property type="project" value="TreeGrafter"/>
</dbReference>
<keyword evidence="8 11" id="KW-1133">Transmembrane helix</keyword>
<dbReference type="InterPro" id="IPR006260">
    <property type="entry name" value="TonB/TolA_C"/>
</dbReference>
<accession>A0A1F7SLC3</accession>
<evidence type="ECO:0000256" key="11">
    <source>
        <dbReference type="SAM" id="Phobius"/>
    </source>
</evidence>
<evidence type="ECO:0000256" key="5">
    <source>
        <dbReference type="ARBA" id="ARBA00022519"/>
    </source>
</evidence>
<dbReference type="GO" id="GO:0055085">
    <property type="term" value="P:transmembrane transport"/>
    <property type="evidence" value="ECO:0007669"/>
    <property type="project" value="InterPro"/>
</dbReference>
<dbReference type="Gene3D" id="3.30.1150.10">
    <property type="match status" value="1"/>
</dbReference>
<feature type="transmembrane region" description="Helical" evidence="11">
    <location>
        <begin position="6"/>
        <end position="27"/>
    </location>
</feature>
<evidence type="ECO:0000256" key="8">
    <source>
        <dbReference type="ARBA" id="ARBA00022989"/>
    </source>
</evidence>
<evidence type="ECO:0000256" key="3">
    <source>
        <dbReference type="ARBA" id="ARBA00022448"/>
    </source>
</evidence>
<keyword evidence="5" id="KW-0997">Cell inner membrane</keyword>
<comment type="caution">
    <text evidence="13">The sequence shown here is derived from an EMBL/GenBank/DDBJ whole genome shotgun (WGS) entry which is preliminary data.</text>
</comment>
<gene>
    <name evidence="13" type="ORF">A3G31_04175</name>
</gene>
<evidence type="ECO:0000256" key="1">
    <source>
        <dbReference type="ARBA" id="ARBA00004383"/>
    </source>
</evidence>
<comment type="similarity">
    <text evidence="2">Belongs to the TonB family.</text>
</comment>
<dbReference type="InterPro" id="IPR037682">
    <property type="entry name" value="TonB_C"/>
</dbReference>
<feature type="region of interest" description="Disordered" evidence="10">
    <location>
        <begin position="96"/>
        <end position="190"/>
    </location>
</feature>
<evidence type="ECO:0000313" key="13">
    <source>
        <dbReference type="EMBL" id="OGL54028.1"/>
    </source>
</evidence>
<evidence type="ECO:0000313" key="14">
    <source>
        <dbReference type="Proteomes" id="UP000178082"/>
    </source>
</evidence>
<reference evidence="13 14" key="1">
    <citation type="journal article" date="2016" name="Nat. Commun.">
        <title>Thousands of microbial genomes shed light on interconnected biogeochemical processes in an aquifer system.</title>
        <authorList>
            <person name="Anantharaman K."/>
            <person name="Brown C.T."/>
            <person name="Hug L.A."/>
            <person name="Sharon I."/>
            <person name="Castelle C.J."/>
            <person name="Probst A.J."/>
            <person name="Thomas B.C."/>
            <person name="Singh A."/>
            <person name="Wilkins M.J."/>
            <person name="Karaoz U."/>
            <person name="Brodie E.L."/>
            <person name="Williams K.H."/>
            <person name="Hubbard S.S."/>
            <person name="Banfield J.F."/>
        </authorList>
    </citation>
    <scope>NUCLEOTIDE SEQUENCE [LARGE SCALE GENOMIC DNA]</scope>
</reference>
<keyword evidence="7" id="KW-0653">Protein transport</keyword>
<dbReference type="PANTHER" id="PTHR33446">
    <property type="entry name" value="PROTEIN TONB-RELATED"/>
    <property type="match status" value="1"/>
</dbReference>
<dbReference type="GO" id="GO:0015031">
    <property type="term" value="P:protein transport"/>
    <property type="evidence" value="ECO:0007669"/>
    <property type="project" value="UniProtKB-KW"/>
</dbReference>
<name>A0A1F7SLC3_9BACT</name>
<sequence>MNRSNISYYIASFLFHLVFLLLAFFIIKPSVEKPLKQKFDVLLYHEPKSQVLGQKGASVLTAQDKSRGAAKLAEDKEIEAVKEGLKKGVEIAEKEAMSQGSGARSHESDVAAGFSLRSRVQSKSERNKTSKSKSQKFEEKLSQSNDGLKIAKKKTENREIDKEARNLGKSEEKTGGGSVASIGESGDGKKTGFSARKIDKDLLAKYVGSYNKDGLGGEDEDGEGGFDKVGGAGKVLDLNTNNLKYISYFKHIKDLIENVWVYPREARERGIDGRLVIKFTIKENGELGDVEVISSSGYKFLDNAAVRALNDASPFPELPKTWKKKDLTISGNFIYYLTRGGIFY</sequence>
<evidence type="ECO:0000256" key="6">
    <source>
        <dbReference type="ARBA" id="ARBA00022692"/>
    </source>
</evidence>
<evidence type="ECO:0000256" key="9">
    <source>
        <dbReference type="ARBA" id="ARBA00023136"/>
    </source>
</evidence>
<keyword evidence="6 11" id="KW-0812">Transmembrane</keyword>
<dbReference type="Pfam" id="PF03544">
    <property type="entry name" value="TonB_C"/>
    <property type="match status" value="1"/>
</dbReference>
<keyword evidence="4" id="KW-1003">Cell membrane</keyword>
<evidence type="ECO:0000256" key="2">
    <source>
        <dbReference type="ARBA" id="ARBA00006555"/>
    </source>
</evidence>
<keyword evidence="3" id="KW-0813">Transport</keyword>
<evidence type="ECO:0000256" key="10">
    <source>
        <dbReference type="SAM" id="MobiDB-lite"/>
    </source>
</evidence>
<dbReference type="InterPro" id="IPR051045">
    <property type="entry name" value="TonB-dependent_transducer"/>
</dbReference>
<organism evidence="13 14">
    <name type="scientific">Candidatus Schekmanbacteria bacterium RIFCSPLOWO2_12_FULL_38_15</name>
    <dbReference type="NCBI Taxonomy" id="1817883"/>
    <lineage>
        <taxon>Bacteria</taxon>
        <taxon>Candidatus Schekmaniibacteriota</taxon>
    </lineage>
</organism>
<dbReference type="AlphaFoldDB" id="A0A1F7SLC3"/>
<protein>
    <recommendedName>
        <fullName evidence="12">TonB C-terminal domain-containing protein</fullName>
    </recommendedName>
</protein>
<dbReference type="PROSITE" id="PS52015">
    <property type="entry name" value="TONB_CTD"/>
    <property type="match status" value="1"/>
</dbReference>
<dbReference type="Proteomes" id="UP000178082">
    <property type="component" value="Unassembled WGS sequence"/>
</dbReference>
<dbReference type="NCBIfam" id="TIGR01352">
    <property type="entry name" value="tonB_Cterm"/>
    <property type="match status" value="1"/>
</dbReference>
<evidence type="ECO:0000256" key="7">
    <source>
        <dbReference type="ARBA" id="ARBA00022927"/>
    </source>
</evidence>
<proteinExistence type="inferred from homology"/>
<feature type="domain" description="TonB C-terminal" evidence="12">
    <location>
        <begin position="247"/>
        <end position="344"/>
    </location>
</feature>
<feature type="compositionally biased region" description="Basic and acidic residues" evidence="10">
    <location>
        <begin position="153"/>
        <end position="174"/>
    </location>
</feature>
<dbReference type="STRING" id="1817883.A3G31_04175"/>
<keyword evidence="9 11" id="KW-0472">Membrane</keyword>
<comment type="subcellular location">
    <subcellularLocation>
        <location evidence="1">Cell inner membrane</location>
        <topology evidence="1">Single-pass membrane protein</topology>
        <orientation evidence="1">Periplasmic side</orientation>
    </subcellularLocation>
</comment>